<accession>A0A218W8J3</accession>
<evidence type="ECO:0000256" key="2">
    <source>
        <dbReference type="ARBA" id="ARBA00006432"/>
    </source>
</evidence>
<dbReference type="FunFam" id="3.40.50.12780:FF:000003">
    <property type="entry name" value="Long-chain-fatty-acid--CoA ligase FadD"/>
    <property type="match status" value="1"/>
</dbReference>
<dbReference type="CDD" id="cd05904">
    <property type="entry name" value="4CL"/>
    <property type="match status" value="1"/>
</dbReference>
<evidence type="ECO:0000259" key="9">
    <source>
        <dbReference type="Pfam" id="PF00501"/>
    </source>
</evidence>
<dbReference type="EC" id="6.2.1.12" evidence="3"/>
<dbReference type="Proteomes" id="UP000515151">
    <property type="component" value="Chromosome 1"/>
</dbReference>
<evidence type="ECO:0000313" key="13">
    <source>
        <dbReference type="Proteomes" id="UP000515151"/>
    </source>
</evidence>
<comment type="catalytic activity">
    <reaction evidence="7">
        <text>(E)-4-coumarate + ATP + CoA = (E)-4-coumaroyl-CoA + AMP + diphosphate</text>
        <dbReference type="Rhea" id="RHEA:19641"/>
        <dbReference type="ChEBI" id="CHEBI:12876"/>
        <dbReference type="ChEBI" id="CHEBI:30616"/>
        <dbReference type="ChEBI" id="CHEBI:33019"/>
        <dbReference type="ChEBI" id="CHEBI:57287"/>
        <dbReference type="ChEBI" id="CHEBI:85008"/>
        <dbReference type="ChEBI" id="CHEBI:456215"/>
        <dbReference type="EC" id="6.2.1.12"/>
    </reaction>
    <physiologicalReaction direction="left-to-right" evidence="7">
        <dbReference type="Rhea" id="RHEA:19642"/>
    </physiologicalReaction>
</comment>
<dbReference type="InterPro" id="IPR020845">
    <property type="entry name" value="AMP-binding_CS"/>
</dbReference>
<keyword evidence="5" id="KW-0547">Nucleotide-binding</keyword>
<keyword evidence="8" id="KW-1133">Transmembrane helix</keyword>
<keyword evidence="8" id="KW-0812">Transmembrane</keyword>
<dbReference type="GO" id="GO:0005777">
    <property type="term" value="C:peroxisome"/>
    <property type="evidence" value="ECO:0007669"/>
    <property type="project" value="TreeGrafter"/>
</dbReference>
<feature type="domain" description="AMP-dependent synthetase/ligase" evidence="9">
    <location>
        <begin position="53"/>
        <end position="417"/>
    </location>
</feature>
<protein>
    <recommendedName>
        <fullName evidence="3">4-coumarate--CoA ligase</fullName>
        <ecNumber evidence="3">6.2.1.12</ecNumber>
    </recommendedName>
</protein>
<keyword evidence="8" id="KW-0472">Membrane</keyword>
<dbReference type="EMBL" id="MTKT01004950">
    <property type="protein sequence ID" value="OWM68511.1"/>
    <property type="molecule type" value="Genomic_DNA"/>
</dbReference>
<reference evidence="13" key="3">
    <citation type="journal article" date="2020" name="Plant Biotechnol. J.">
        <title>The pomegranate (Punica granatum L.) draft genome dissects genetic divergence between soft- and hard-seeded cultivars.</title>
        <authorList>
            <person name="Luo X."/>
            <person name="Li H."/>
            <person name="Wu Z."/>
            <person name="Yao W."/>
            <person name="Zhao P."/>
            <person name="Cao D."/>
            <person name="Yu H."/>
            <person name="Li K."/>
            <person name="Poudel K."/>
            <person name="Zhao D."/>
            <person name="Zhang F."/>
            <person name="Xia X."/>
            <person name="Chen L."/>
            <person name="Wang Q."/>
            <person name="Jing D."/>
            <person name="Cao S."/>
        </authorList>
    </citation>
    <scope>NUCLEOTIDE SEQUENCE [LARGE SCALE GENOMIC DNA]</scope>
</reference>
<dbReference type="Pfam" id="PF00501">
    <property type="entry name" value="AMP-binding"/>
    <property type="match status" value="1"/>
</dbReference>
<evidence type="ECO:0000313" key="12">
    <source>
        <dbReference type="Proteomes" id="UP000197138"/>
    </source>
</evidence>
<evidence type="ECO:0000259" key="10">
    <source>
        <dbReference type="Pfam" id="PF13193"/>
    </source>
</evidence>
<dbReference type="GO" id="GO:0006744">
    <property type="term" value="P:ubiquinone biosynthetic process"/>
    <property type="evidence" value="ECO:0007669"/>
    <property type="project" value="TreeGrafter"/>
</dbReference>
<comment type="cofactor">
    <cofactor evidence="1">
        <name>Mg(2+)</name>
        <dbReference type="ChEBI" id="CHEBI:18420"/>
    </cofactor>
</comment>
<dbReference type="InterPro" id="IPR045851">
    <property type="entry name" value="AMP-bd_C_sf"/>
</dbReference>
<organism evidence="11 12">
    <name type="scientific">Punica granatum</name>
    <name type="common">Pomegranate</name>
    <dbReference type="NCBI Taxonomy" id="22663"/>
    <lineage>
        <taxon>Eukaryota</taxon>
        <taxon>Viridiplantae</taxon>
        <taxon>Streptophyta</taxon>
        <taxon>Embryophyta</taxon>
        <taxon>Tracheophyta</taxon>
        <taxon>Spermatophyta</taxon>
        <taxon>Magnoliopsida</taxon>
        <taxon>eudicotyledons</taxon>
        <taxon>Gunneridae</taxon>
        <taxon>Pentapetalae</taxon>
        <taxon>rosids</taxon>
        <taxon>malvids</taxon>
        <taxon>Myrtales</taxon>
        <taxon>Lythraceae</taxon>
        <taxon>Punica</taxon>
    </lineage>
</organism>
<dbReference type="Proteomes" id="UP000197138">
    <property type="component" value="Unassembled WGS sequence"/>
</dbReference>
<dbReference type="GO" id="GO:0005524">
    <property type="term" value="F:ATP binding"/>
    <property type="evidence" value="ECO:0007669"/>
    <property type="project" value="UniProtKB-KW"/>
</dbReference>
<evidence type="ECO:0000256" key="4">
    <source>
        <dbReference type="ARBA" id="ARBA00022598"/>
    </source>
</evidence>
<reference evidence="11" key="2">
    <citation type="submission" date="2017-06" db="EMBL/GenBank/DDBJ databases">
        <title>The pomegranate genome and the genomics of punicalagin biosynthesis.</title>
        <authorList>
            <person name="Xu C."/>
        </authorList>
    </citation>
    <scope>NUCLEOTIDE SEQUENCE [LARGE SCALE GENOMIC DNA]</scope>
    <source>
        <tissue evidence="11">Fresh leaf</tissue>
    </source>
</reference>
<dbReference type="GO" id="GO:0016207">
    <property type="term" value="F:4-coumarate-CoA ligase activity"/>
    <property type="evidence" value="ECO:0007669"/>
    <property type="project" value="UniProtKB-EC"/>
</dbReference>
<evidence type="ECO:0000256" key="5">
    <source>
        <dbReference type="ARBA" id="ARBA00022741"/>
    </source>
</evidence>
<reference evidence="14" key="4">
    <citation type="submission" date="2025-04" db="UniProtKB">
        <authorList>
            <consortium name="RefSeq"/>
        </authorList>
    </citation>
    <scope>IDENTIFICATION</scope>
    <source>
        <tissue evidence="14">Leaf</tissue>
    </source>
</reference>
<name>A0A218W8J3_PUNGR</name>
<evidence type="ECO:0000256" key="7">
    <source>
        <dbReference type="ARBA" id="ARBA00034252"/>
    </source>
</evidence>
<keyword evidence="4" id="KW-0436">Ligase</keyword>
<dbReference type="InterPro" id="IPR000873">
    <property type="entry name" value="AMP-dep_synth/lig_dom"/>
</dbReference>
<evidence type="ECO:0000256" key="1">
    <source>
        <dbReference type="ARBA" id="ARBA00001946"/>
    </source>
</evidence>
<dbReference type="SUPFAM" id="SSF56801">
    <property type="entry name" value="Acetyl-CoA synthetase-like"/>
    <property type="match status" value="1"/>
</dbReference>
<sequence>MAAADMNPATAFPAWYSPETGVYHSTHPSVPFPESTFLDAVSYIISHTHDGLNAFVDSSSGFSVSYSELLPLVKSMACGLRRLGVSRGDVVLLLLPNSVYYPVVFLGILYLGGVVTTMNPLSSPLEIRRQIAECGVRLAFASPERFREVENLGVSVVAVPETGNVGPDRVEFSSFYGLISNSSGADLDSVAKPLIRQDDTAAIVYSSGTTGGSKGVVLTHRNLIAMVELFVKFEASQYDFLSTENVYLASLPMFHIYGLSLFVLGLLALGSQVVVMRRFNPGDAVRAIDKYQVTHFPVVPPILKALTRAAQSAEGSTSLKSLKQVSCGAATLHRRAIEEFVQALPHADFIQGYGMTESTAVGTRGFNSEKFQKYSSIGLLAPNMQAKVVDWKTGSFLPPGVSGELLLRGPAIMKGYLNNAEATMLTIDEDGWLHTGDIIHFDHDGFLHILDRLKEIIKYKGFQIAPADLEAVLITHPEIMDVAVTGTVDEECGEVPVAFVVRKNGSALSQEGVINFVAKQVTPYKKVRKVVFTNLIPKSPAGKILRRELKKLLASRL</sequence>
<feature type="domain" description="AMP-binding enzyme C-terminal" evidence="10">
    <location>
        <begin position="469"/>
        <end position="543"/>
    </location>
</feature>
<dbReference type="FunFam" id="3.30.300.30:FF:000007">
    <property type="entry name" value="4-coumarate--CoA ligase 2"/>
    <property type="match status" value="1"/>
</dbReference>
<dbReference type="Gene3D" id="3.30.300.30">
    <property type="match status" value="1"/>
</dbReference>
<reference evidence="12" key="1">
    <citation type="journal article" date="2017" name="Plant J.">
        <title>The pomegranate (Punica granatum L.) genome and the genomics of punicalagin biosynthesis.</title>
        <authorList>
            <person name="Qin G."/>
            <person name="Xu C."/>
            <person name="Ming R."/>
            <person name="Tang H."/>
            <person name="Guyot R."/>
            <person name="Kramer E.M."/>
            <person name="Hu Y."/>
            <person name="Yi X."/>
            <person name="Qi Y."/>
            <person name="Xu X."/>
            <person name="Gao Z."/>
            <person name="Pan H."/>
            <person name="Jian J."/>
            <person name="Tian Y."/>
            <person name="Yue Z."/>
            <person name="Xu Y."/>
        </authorList>
    </citation>
    <scope>NUCLEOTIDE SEQUENCE [LARGE SCALE GENOMIC DNA]</scope>
    <source>
        <strain evidence="12">cv. Dabenzi</strain>
    </source>
</reference>
<keyword evidence="13" id="KW-1185">Reference proteome</keyword>
<gene>
    <name evidence="14" type="primary">LOC116188154</name>
    <name evidence="11" type="ORF">CDL15_Pgr023476</name>
</gene>
<feature type="transmembrane region" description="Helical" evidence="8">
    <location>
        <begin position="246"/>
        <end position="269"/>
    </location>
</feature>
<dbReference type="InterPro" id="IPR025110">
    <property type="entry name" value="AMP-bd_C"/>
</dbReference>
<dbReference type="GeneID" id="116188154"/>
<dbReference type="RefSeq" id="XP_031373180.1">
    <property type="nucleotide sequence ID" value="XM_031517320.1"/>
</dbReference>
<evidence type="ECO:0000256" key="8">
    <source>
        <dbReference type="SAM" id="Phobius"/>
    </source>
</evidence>
<proteinExistence type="inferred from homology"/>
<dbReference type="AlphaFoldDB" id="A0A218W8J3"/>
<evidence type="ECO:0000313" key="14">
    <source>
        <dbReference type="RefSeq" id="XP_031373180.1"/>
    </source>
</evidence>
<dbReference type="PANTHER" id="PTHR24096:SF149">
    <property type="entry name" value="AMP-BINDING DOMAIN-CONTAINING PROTEIN-RELATED"/>
    <property type="match status" value="1"/>
</dbReference>
<evidence type="ECO:0000256" key="3">
    <source>
        <dbReference type="ARBA" id="ARBA00012959"/>
    </source>
</evidence>
<dbReference type="InterPro" id="IPR042099">
    <property type="entry name" value="ANL_N_sf"/>
</dbReference>
<evidence type="ECO:0000256" key="6">
    <source>
        <dbReference type="ARBA" id="ARBA00022840"/>
    </source>
</evidence>
<dbReference type="Gene3D" id="3.40.50.12780">
    <property type="entry name" value="N-terminal domain of ligase-like"/>
    <property type="match status" value="1"/>
</dbReference>
<feature type="transmembrane region" description="Helical" evidence="8">
    <location>
        <begin position="90"/>
        <end position="111"/>
    </location>
</feature>
<dbReference type="PANTHER" id="PTHR24096">
    <property type="entry name" value="LONG-CHAIN-FATTY-ACID--COA LIGASE"/>
    <property type="match status" value="1"/>
</dbReference>
<keyword evidence="6" id="KW-0067">ATP-binding</keyword>
<evidence type="ECO:0000313" key="11">
    <source>
        <dbReference type="EMBL" id="OWM68511.1"/>
    </source>
</evidence>
<dbReference type="OrthoDB" id="10253869at2759"/>
<dbReference type="PROSITE" id="PS00455">
    <property type="entry name" value="AMP_BINDING"/>
    <property type="match status" value="1"/>
</dbReference>
<dbReference type="Pfam" id="PF13193">
    <property type="entry name" value="AMP-binding_C"/>
    <property type="match status" value="1"/>
</dbReference>
<comment type="similarity">
    <text evidence="2">Belongs to the ATP-dependent AMP-binding enzyme family.</text>
</comment>